<dbReference type="AlphaFoldDB" id="Q76IK5"/>
<feature type="non-terminal residue" evidence="2">
    <location>
        <position position="1"/>
    </location>
</feature>
<reference evidence="2" key="1">
    <citation type="journal article" date="2004" name="Mol. Biol. Evol.">
        <title>Cross-genome screening of novel sequence-specific non-LTR retrotransposons: various multicopy RNA genes and microsatellites are selected as targets.</title>
        <authorList>
            <person name="Kojima K.K."/>
            <person name="Fujiwara H."/>
        </authorList>
    </citation>
    <scope>NUCLEOTIDE SEQUENCE</scope>
</reference>
<gene>
    <name evidence="2" type="primary">ORF1</name>
</gene>
<sequence length="400" mass="45608">VDSRGSPTCTTRKAVLDLYELLIKVDALYSVRLYESDKVNVAVGWVPIPFPNEVIKSEFQNRCGEVKHIQHRKDRNGLLTGMRILTLDRADIEKNPIPSYITINNYEFYCTYNGQQITCKYCTKSGHKQQNCPKRKQDYPKLINKRNEKNQEDAECPETDKSGSKLSAAGGEIKERSKQNGEQLDHSTTAASGESNNLKPILPDKNQNIEMEPMPKVSRKRQERSPTEINLHQAKSISLSELKIPVSCPKCEEESYVTDQNTNFFCWKCSSEFRIATACCNDNDKFLVPNKEVTTNCSTCHLPMRKMPCCHTFQPEFQTDEGTFECIQCKRYSMTCICKTVNSIPKRTMTSNCTNNACNATLVHCSCGKKTCQNLEPDKPYQCECGFEYEYDIYIGVERS</sequence>
<evidence type="ECO:0000313" key="2">
    <source>
        <dbReference type="EMBL" id="BAC82625.1"/>
    </source>
</evidence>
<feature type="region of interest" description="Disordered" evidence="1">
    <location>
        <begin position="146"/>
        <end position="210"/>
    </location>
</feature>
<evidence type="ECO:0000256" key="1">
    <source>
        <dbReference type="SAM" id="MobiDB-lite"/>
    </source>
</evidence>
<feature type="compositionally biased region" description="Polar residues" evidence="1">
    <location>
        <begin position="186"/>
        <end position="198"/>
    </location>
</feature>
<dbReference type="GO" id="GO:0008270">
    <property type="term" value="F:zinc ion binding"/>
    <property type="evidence" value="ECO:0007669"/>
    <property type="project" value="InterPro"/>
</dbReference>
<feature type="compositionally biased region" description="Basic and acidic residues" evidence="1">
    <location>
        <begin position="172"/>
        <end position="185"/>
    </location>
</feature>
<organism evidence="2">
    <name type="scientific">Ciona intestinalis</name>
    <name type="common">Transparent sea squirt</name>
    <name type="synonym">Ascidia intestinalis</name>
    <dbReference type="NCBI Taxonomy" id="7719"/>
    <lineage>
        <taxon>Eukaryota</taxon>
        <taxon>Metazoa</taxon>
        <taxon>Chordata</taxon>
        <taxon>Tunicata</taxon>
        <taxon>Ascidiacea</taxon>
        <taxon>Phlebobranchia</taxon>
        <taxon>Cionidae</taxon>
        <taxon>Ciona</taxon>
    </lineage>
</organism>
<accession>Q76IK5</accession>
<name>Q76IK5_CIOIN</name>
<dbReference type="InterPro" id="IPR036875">
    <property type="entry name" value="Znf_CCHC_sf"/>
</dbReference>
<feature type="compositionally biased region" description="Basic and acidic residues" evidence="1">
    <location>
        <begin position="146"/>
        <end position="163"/>
    </location>
</feature>
<dbReference type="SUPFAM" id="SSF57756">
    <property type="entry name" value="Retrovirus zinc finger-like domains"/>
    <property type="match status" value="1"/>
</dbReference>
<dbReference type="EMBL" id="AB097147">
    <property type="protein sequence ID" value="BAC82625.1"/>
    <property type="molecule type" value="Genomic_DNA"/>
</dbReference>
<proteinExistence type="predicted"/>
<protein>
    <submittedName>
        <fullName evidence="2">Gag-like protein</fullName>
    </submittedName>
</protein>
<dbReference type="GO" id="GO:0003676">
    <property type="term" value="F:nucleic acid binding"/>
    <property type="evidence" value="ECO:0007669"/>
    <property type="project" value="InterPro"/>
</dbReference>